<dbReference type="InterPro" id="IPR003591">
    <property type="entry name" value="Leu-rich_rpt_typical-subtyp"/>
</dbReference>
<evidence type="ECO:0000313" key="3">
    <source>
        <dbReference type="EMBL" id="ETV67562.1"/>
    </source>
</evidence>
<reference evidence="3" key="1">
    <citation type="submission" date="2013-12" db="EMBL/GenBank/DDBJ databases">
        <title>The Genome Sequence of Aphanomyces astaci APO3.</title>
        <authorList>
            <consortium name="The Broad Institute Genomics Platform"/>
            <person name="Russ C."/>
            <person name="Tyler B."/>
            <person name="van West P."/>
            <person name="Dieguez-Uribeondo J."/>
            <person name="Young S.K."/>
            <person name="Zeng Q."/>
            <person name="Gargeya S."/>
            <person name="Fitzgerald M."/>
            <person name="Abouelleil A."/>
            <person name="Alvarado L."/>
            <person name="Chapman S.B."/>
            <person name="Gainer-Dewar J."/>
            <person name="Goldberg J."/>
            <person name="Griggs A."/>
            <person name="Gujja S."/>
            <person name="Hansen M."/>
            <person name="Howarth C."/>
            <person name="Imamovic A."/>
            <person name="Ireland A."/>
            <person name="Larimer J."/>
            <person name="McCowan C."/>
            <person name="Murphy C."/>
            <person name="Pearson M."/>
            <person name="Poon T.W."/>
            <person name="Priest M."/>
            <person name="Roberts A."/>
            <person name="Saif S."/>
            <person name="Shea T."/>
            <person name="Sykes S."/>
            <person name="Wortman J."/>
            <person name="Nusbaum C."/>
            <person name="Birren B."/>
        </authorList>
    </citation>
    <scope>NUCLEOTIDE SEQUENCE [LARGE SCALE GENOMIC DNA]</scope>
    <source>
        <strain evidence="3">APO3</strain>
    </source>
</reference>
<dbReference type="Gene3D" id="3.80.10.10">
    <property type="entry name" value="Ribonuclease Inhibitor"/>
    <property type="match status" value="2"/>
</dbReference>
<dbReference type="GO" id="GO:0005737">
    <property type="term" value="C:cytoplasm"/>
    <property type="evidence" value="ECO:0007669"/>
    <property type="project" value="TreeGrafter"/>
</dbReference>
<dbReference type="RefSeq" id="XP_009842966.1">
    <property type="nucleotide sequence ID" value="XM_009844664.1"/>
</dbReference>
<dbReference type="InterPro" id="IPR050216">
    <property type="entry name" value="LRR_domain-containing"/>
</dbReference>
<name>W4FJA0_APHAT</name>
<dbReference type="PROSITE" id="PS51450">
    <property type="entry name" value="LRR"/>
    <property type="match status" value="4"/>
</dbReference>
<keyword evidence="1" id="KW-0433">Leucine-rich repeat</keyword>
<dbReference type="STRING" id="112090.W4FJA0"/>
<dbReference type="AlphaFoldDB" id="W4FJA0"/>
<dbReference type="GeneID" id="20818289"/>
<dbReference type="PANTHER" id="PTHR48051:SF1">
    <property type="entry name" value="RAS SUPPRESSOR PROTEIN 1"/>
    <property type="match status" value="1"/>
</dbReference>
<dbReference type="EMBL" id="KI913196">
    <property type="protein sequence ID" value="ETV67562.1"/>
    <property type="molecule type" value="Genomic_DNA"/>
</dbReference>
<evidence type="ECO:0000256" key="1">
    <source>
        <dbReference type="ARBA" id="ARBA00022614"/>
    </source>
</evidence>
<dbReference type="InterPro" id="IPR001611">
    <property type="entry name" value="Leu-rich_rpt"/>
</dbReference>
<dbReference type="Pfam" id="PF13855">
    <property type="entry name" value="LRR_8"/>
    <property type="match status" value="2"/>
</dbReference>
<dbReference type="InterPro" id="IPR032675">
    <property type="entry name" value="LRR_dom_sf"/>
</dbReference>
<keyword evidence="2" id="KW-0677">Repeat</keyword>
<evidence type="ECO:0000256" key="2">
    <source>
        <dbReference type="ARBA" id="ARBA00022737"/>
    </source>
</evidence>
<sequence length="322" mass="35335">MFVVKDLRKVPEIVADPADDREQLRLGRRSTEFDGNLRILCSPVNIPAFSRLQKLSLYDNQLSSIDGIGLLSSTPLSILDLGQNQLDHLPHEVHSMQPRIGNSCNLTPILVLGRIVQIGSLRHLKELWLSNNWLTSVPDSVLTLPLLSILHLSNNRITHIPSTIGAASALQVLSLDNNHLQDVPVEIGQCADLVELNLRGNQITALPSSLGECRSLTTLAVSSNALKILPESLGKCRHLTALHANGNPIAHFPTALERFTNLRVNLANSEITTLLVDETNWKVLTHLHVTTKESTASVDRNVLIVSGTPYAKHKLTVKQPSN</sequence>
<organism evidence="3">
    <name type="scientific">Aphanomyces astaci</name>
    <name type="common">Crayfish plague agent</name>
    <dbReference type="NCBI Taxonomy" id="112090"/>
    <lineage>
        <taxon>Eukaryota</taxon>
        <taxon>Sar</taxon>
        <taxon>Stramenopiles</taxon>
        <taxon>Oomycota</taxon>
        <taxon>Saprolegniomycetes</taxon>
        <taxon>Saprolegniales</taxon>
        <taxon>Verrucalvaceae</taxon>
        <taxon>Aphanomyces</taxon>
    </lineage>
</organism>
<dbReference type="PANTHER" id="PTHR48051">
    <property type="match status" value="1"/>
</dbReference>
<gene>
    <name evidence="3" type="ORF">H257_16293</name>
</gene>
<dbReference type="SMART" id="SM00364">
    <property type="entry name" value="LRR_BAC"/>
    <property type="match status" value="6"/>
</dbReference>
<dbReference type="SUPFAM" id="SSF52047">
    <property type="entry name" value="RNI-like"/>
    <property type="match status" value="1"/>
</dbReference>
<protein>
    <submittedName>
        <fullName evidence="3">Uncharacterized protein</fullName>
    </submittedName>
</protein>
<dbReference type="SMART" id="SM00369">
    <property type="entry name" value="LRR_TYP"/>
    <property type="match status" value="7"/>
</dbReference>
<dbReference type="OrthoDB" id="203703at2759"/>
<proteinExistence type="predicted"/>
<accession>W4FJA0</accession>
<dbReference type="VEuPathDB" id="FungiDB:H257_16293"/>